<evidence type="ECO:0000313" key="2">
    <source>
        <dbReference type="EMBL" id="MFC4805011.1"/>
    </source>
</evidence>
<dbReference type="SUPFAM" id="SSF54427">
    <property type="entry name" value="NTF2-like"/>
    <property type="match status" value="1"/>
</dbReference>
<comment type="caution">
    <text evidence="2">The sequence shown here is derived from an EMBL/GenBank/DDBJ whole genome shotgun (WGS) entry which is preliminary data.</text>
</comment>
<protein>
    <submittedName>
        <fullName evidence="2">Nuclear transport factor 2 family protein</fullName>
    </submittedName>
</protein>
<dbReference type="Pfam" id="PF12680">
    <property type="entry name" value="SnoaL_2"/>
    <property type="match status" value="1"/>
</dbReference>
<dbReference type="RefSeq" id="WP_379788550.1">
    <property type="nucleotide sequence ID" value="NZ_JBHSHL010000030.1"/>
</dbReference>
<gene>
    <name evidence="2" type="ORF">ACFO4R_07945</name>
</gene>
<dbReference type="Gene3D" id="3.10.450.50">
    <property type="match status" value="1"/>
</dbReference>
<dbReference type="Proteomes" id="UP001595916">
    <property type="component" value="Unassembled WGS sequence"/>
</dbReference>
<feature type="domain" description="SnoaL-like" evidence="1">
    <location>
        <begin position="8"/>
        <end position="102"/>
    </location>
</feature>
<proteinExistence type="predicted"/>
<sequence length="109" mass="13028">MTNRSVLEAFFKAENERDWEVYRQFLHTEVSWELFGKEEKKIEGIEHYMQVIKKAYENTDIQFSCQDIKVSGDGNRIATYLINDRGVRSLDIFDFKDGLICREYEFILD</sequence>
<name>A0ABV9QQV0_9FIRM</name>
<dbReference type="InterPro" id="IPR037401">
    <property type="entry name" value="SnoaL-like"/>
</dbReference>
<dbReference type="InterPro" id="IPR032710">
    <property type="entry name" value="NTF2-like_dom_sf"/>
</dbReference>
<reference evidence="3" key="1">
    <citation type="journal article" date="2019" name="Int. J. Syst. Evol. Microbiol.">
        <title>The Global Catalogue of Microorganisms (GCM) 10K type strain sequencing project: providing services to taxonomists for standard genome sequencing and annotation.</title>
        <authorList>
            <consortium name="The Broad Institute Genomics Platform"/>
            <consortium name="The Broad Institute Genome Sequencing Center for Infectious Disease"/>
            <person name="Wu L."/>
            <person name="Ma J."/>
        </authorList>
    </citation>
    <scope>NUCLEOTIDE SEQUENCE [LARGE SCALE GENOMIC DNA]</scope>
    <source>
        <strain evidence="3">CCUG 46385</strain>
    </source>
</reference>
<organism evidence="2 3">
    <name type="scientific">Filifactor villosus</name>
    <dbReference type="NCBI Taxonomy" id="29374"/>
    <lineage>
        <taxon>Bacteria</taxon>
        <taxon>Bacillati</taxon>
        <taxon>Bacillota</taxon>
        <taxon>Clostridia</taxon>
        <taxon>Peptostreptococcales</taxon>
        <taxon>Filifactoraceae</taxon>
        <taxon>Filifactor</taxon>
    </lineage>
</organism>
<evidence type="ECO:0000313" key="3">
    <source>
        <dbReference type="Proteomes" id="UP001595916"/>
    </source>
</evidence>
<dbReference type="EMBL" id="JBHSHL010000030">
    <property type="protein sequence ID" value="MFC4805011.1"/>
    <property type="molecule type" value="Genomic_DNA"/>
</dbReference>
<evidence type="ECO:0000259" key="1">
    <source>
        <dbReference type="Pfam" id="PF12680"/>
    </source>
</evidence>
<keyword evidence="3" id="KW-1185">Reference proteome</keyword>
<accession>A0ABV9QQV0</accession>